<dbReference type="Proteomes" id="UP000699042">
    <property type="component" value="Unassembled WGS sequence"/>
</dbReference>
<comment type="caution">
    <text evidence="1">The sequence shown here is derived from an EMBL/GenBank/DDBJ whole genome shotgun (WGS) entry which is preliminary data.</text>
</comment>
<keyword evidence="2" id="KW-1185">Reference proteome</keyword>
<dbReference type="EMBL" id="JAESDN010000001">
    <property type="protein sequence ID" value="KAG7057278.1"/>
    <property type="molecule type" value="Genomic_DNA"/>
</dbReference>
<evidence type="ECO:0000313" key="1">
    <source>
        <dbReference type="EMBL" id="KAG7057278.1"/>
    </source>
</evidence>
<reference evidence="1" key="1">
    <citation type="submission" date="2021-05" db="EMBL/GenBank/DDBJ databases">
        <title>Comparative genomics of three Colletotrichum scovillei strains and genetic complementation revealed genes involved fungal growth and virulence on chili pepper.</title>
        <authorList>
            <person name="Hsieh D.-K."/>
            <person name="Chuang S.-C."/>
            <person name="Chen C.-Y."/>
            <person name="Chao Y.-T."/>
            <person name="Lu M.-Y.J."/>
            <person name="Lee M.-H."/>
            <person name="Shih M.-C."/>
        </authorList>
    </citation>
    <scope>NUCLEOTIDE SEQUENCE</scope>
    <source>
        <strain evidence="1">Coll-153</strain>
    </source>
</reference>
<organism evidence="1 2">
    <name type="scientific">Colletotrichum scovillei</name>
    <dbReference type="NCBI Taxonomy" id="1209932"/>
    <lineage>
        <taxon>Eukaryota</taxon>
        <taxon>Fungi</taxon>
        <taxon>Dikarya</taxon>
        <taxon>Ascomycota</taxon>
        <taxon>Pezizomycotina</taxon>
        <taxon>Sordariomycetes</taxon>
        <taxon>Hypocreomycetidae</taxon>
        <taxon>Glomerellales</taxon>
        <taxon>Glomerellaceae</taxon>
        <taxon>Colletotrichum</taxon>
        <taxon>Colletotrichum acutatum species complex</taxon>
    </lineage>
</organism>
<sequence>MSLTTSRSLASGSWRRGCLLQQYM</sequence>
<evidence type="ECO:0000313" key="2">
    <source>
        <dbReference type="Proteomes" id="UP000699042"/>
    </source>
</evidence>
<proteinExistence type="predicted"/>
<protein>
    <submittedName>
        <fullName evidence="1">Uncharacterized protein</fullName>
    </submittedName>
</protein>
<feature type="non-terminal residue" evidence="1">
    <location>
        <position position="1"/>
    </location>
</feature>
<accession>A0A9P7UK11</accession>
<dbReference type="AlphaFoldDB" id="A0A9P7UK11"/>
<name>A0A9P7UK11_9PEZI</name>
<gene>
    <name evidence="1" type="ORF">JMJ77_004667</name>
</gene>